<dbReference type="OrthoDB" id="5512428at2"/>
<organism evidence="1 2">
    <name type="scientific">Lujinxingia vulgaris</name>
    <dbReference type="NCBI Taxonomy" id="2600176"/>
    <lineage>
        <taxon>Bacteria</taxon>
        <taxon>Deltaproteobacteria</taxon>
        <taxon>Bradymonadales</taxon>
        <taxon>Lujinxingiaceae</taxon>
        <taxon>Lujinxingia</taxon>
    </lineage>
</organism>
<dbReference type="AlphaFoldDB" id="A0A5C6X7D8"/>
<dbReference type="Proteomes" id="UP000321412">
    <property type="component" value="Unassembled WGS sequence"/>
</dbReference>
<sequence>MRLQQGLDVIHRQIEEWAEAAGEVLDGESVDGFVDLATELLTHIQEIVEELDLDGETLRVPTGQVGVKEVGEGLGIALAQAWELLEFGQRPSELHFDQIEPLLIAMAELLELDPEDDEAEEEVERVTALLDEFLSDTY</sequence>
<comment type="caution">
    <text evidence="1">The sequence shown here is derived from an EMBL/GenBank/DDBJ whole genome shotgun (WGS) entry which is preliminary data.</text>
</comment>
<dbReference type="EMBL" id="VOSM01000006">
    <property type="protein sequence ID" value="TXD36170.1"/>
    <property type="molecule type" value="Genomic_DNA"/>
</dbReference>
<accession>A0A5C6X7D8</accession>
<evidence type="ECO:0000313" key="2">
    <source>
        <dbReference type="Proteomes" id="UP000321412"/>
    </source>
</evidence>
<name>A0A5C6X7D8_9DELT</name>
<reference evidence="1 2" key="1">
    <citation type="submission" date="2019-08" db="EMBL/GenBank/DDBJ databases">
        <title>Bradymonadales sp. TMQ4.</title>
        <authorList>
            <person name="Liang Q."/>
        </authorList>
    </citation>
    <scope>NUCLEOTIDE SEQUENCE [LARGE SCALE GENOMIC DNA]</scope>
    <source>
        <strain evidence="1 2">TMQ4</strain>
    </source>
</reference>
<gene>
    <name evidence="1" type="ORF">FRC98_13690</name>
</gene>
<keyword evidence="2" id="KW-1185">Reference proteome</keyword>
<evidence type="ECO:0000313" key="1">
    <source>
        <dbReference type="EMBL" id="TXD36170.1"/>
    </source>
</evidence>
<protein>
    <submittedName>
        <fullName evidence="1">Uncharacterized protein</fullName>
    </submittedName>
</protein>
<proteinExistence type="predicted"/>
<dbReference type="RefSeq" id="WP_146982005.1">
    <property type="nucleotide sequence ID" value="NZ_VOSM01000006.1"/>
</dbReference>